<keyword evidence="1" id="KW-1133">Transmembrane helix</keyword>
<dbReference type="RefSeq" id="WP_015808240.1">
    <property type="nucleotide sequence ID" value="NC_013061.1"/>
</dbReference>
<evidence type="ECO:0000313" key="3">
    <source>
        <dbReference type="Proteomes" id="UP000000852"/>
    </source>
</evidence>
<keyword evidence="3" id="KW-1185">Reference proteome</keyword>
<accession>C6XZD2</accession>
<dbReference type="HOGENOM" id="CLU_1516517_0_0_10"/>
<organism evidence="2 3">
    <name type="scientific">Pedobacter heparinus (strain ATCC 13125 / DSM 2366 / CIP 104194 / JCM 7457 / NBRC 12017 / NCIMB 9290 / NRRL B-14731 / HIM 762-3)</name>
    <dbReference type="NCBI Taxonomy" id="485917"/>
    <lineage>
        <taxon>Bacteria</taxon>
        <taxon>Pseudomonadati</taxon>
        <taxon>Bacteroidota</taxon>
        <taxon>Sphingobacteriia</taxon>
        <taxon>Sphingobacteriales</taxon>
        <taxon>Sphingobacteriaceae</taxon>
        <taxon>Pedobacter</taxon>
    </lineage>
</organism>
<dbReference type="OrthoDB" id="671726at2"/>
<name>C6XZD2_PEDHD</name>
<keyword evidence="1" id="KW-0812">Transmembrane</keyword>
<dbReference type="Proteomes" id="UP000000852">
    <property type="component" value="Chromosome"/>
</dbReference>
<keyword evidence="1" id="KW-0472">Membrane</keyword>
<feature type="transmembrane region" description="Helical" evidence="1">
    <location>
        <begin position="29"/>
        <end position="57"/>
    </location>
</feature>
<protein>
    <submittedName>
        <fullName evidence="2">Uncharacterized protein</fullName>
    </submittedName>
</protein>
<evidence type="ECO:0000313" key="2">
    <source>
        <dbReference type="EMBL" id="ACU04628.1"/>
    </source>
</evidence>
<dbReference type="AlphaFoldDB" id="C6XZD2"/>
<dbReference type="STRING" id="485917.Phep_2424"/>
<sequence length="177" mass="20273">MKASNFKVDEDGSSITATLVVRSSLGGKIFLYTLNVLLIGIIILFFIGNIGVITLFITVMEVLLFRYSLWNLYGSETVVLKKHSLSYQQRYGPIKMPAKTLNITKSLKVFPFHENFQTGNKAMKLVFESVDESLHPVNLYQTSLAISQQDYKSFMVAFNRLYKRKQDEYLLPLPQMN</sequence>
<evidence type="ECO:0000256" key="1">
    <source>
        <dbReference type="SAM" id="Phobius"/>
    </source>
</evidence>
<reference evidence="2 3" key="1">
    <citation type="journal article" date="2009" name="Stand. Genomic Sci.">
        <title>Complete genome sequence of Pedobacter heparinus type strain (HIM 762-3).</title>
        <authorList>
            <person name="Han C."/>
            <person name="Spring S."/>
            <person name="Lapidus A."/>
            <person name="Del Rio T.G."/>
            <person name="Tice H."/>
            <person name="Copeland A."/>
            <person name="Cheng J.F."/>
            <person name="Lucas S."/>
            <person name="Chen F."/>
            <person name="Nolan M."/>
            <person name="Bruce D."/>
            <person name="Goodwin L."/>
            <person name="Pitluck S."/>
            <person name="Ivanova N."/>
            <person name="Mavromatis K."/>
            <person name="Mikhailova N."/>
            <person name="Pati A."/>
            <person name="Chen A."/>
            <person name="Palaniappan K."/>
            <person name="Land M."/>
            <person name="Hauser L."/>
            <person name="Chang Y.J."/>
            <person name="Jeffries C.C."/>
            <person name="Saunders E."/>
            <person name="Chertkov O."/>
            <person name="Brettin T."/>
            <person name="Goker M."/>
            <person name="Rohde M."/>
            <person name="Bristow J."/>
            <person name="Eisen J.A."/>
            <person name="Markowitz V."/>
            <person name="Hugenholtz P."/>
            <person name="Kyrpides N.C."/>
            <person name="Klenk H.P."/>
            <person name="Detter J.C."/>
        </authorList>
    </citation>
    <scope>NUCLEOTIDE SEQUENCE [LARGE SCALE GENOMIC DNA]</scope>
    <source>
        <strain evidence="3">ATCC 13125 / DSM 2366 / CIP 104194 / JCM 7457 / NBRC 12017 / NCIMB 9290 / NRRL B-14731 / HIM 762-3</strain>
    </source>
</reference>
<dbReference type="KEGG" id="phe:Phep_2424"/>
<proteinExistence type="predicted"/>
<gene>
    <name evidence="2" type="ordered locus">Phep_2424</name>
</gene>
<dbReference type="EMBL" id="CP001681">
    <property type="protein sequence ID" value="ACU04628.1"/>
    <property type="molecule type" value="Genomic_DNA"/>
</dbReference>